<feature type="chain" id="PRO_5045257831" evidence="1">
    <location>
        <begin position="28"/>
        <end position="128"/>
    </location>
</feature>
<keyword evidence="1" id="KW-0732">Signal</keyword>
<gene>
    <name evidence="2" type="ORF">ACFFSY_10570</name>
</gene>
<dbReference type="RefSeq" id="WP_377493552.1">
    <property type="nucleotide sequence ID" value="NZ_JBHMDO010000017.1"/>
</dbReference>
<feature type="signal peptide" evidence="1">
    <location>
        <begin position="1"/>
        <end position="27"/>
    </location>
</feature>
<accession>A0ABV5KQ63</accession>
<dbReference type="EMBL" id="JBHMDO010000017">
    <property type="protein sequence ID" value="MFB9326358.1"/>
    <property type="molecule type" value="Genomic_DNA"/>
</dbReference>
<evidence type="ECO:0000313" key="3">
    <source>
        <dbReference type="Proteomes" id="UP001589747"/>
    </source>
</evidence>
<comment type="caution">
    <text evidence="2">The sequence shown here is derived from an EMBL/GenBank/DDBJ whole genome shotgun (WGS) entry which is preliminary data.</text>
</comment>
<organism evidence="2 3">
    <name type="scientific">Paenibacillus aurantiacus</name>
    <dbReference type="NCBI Taxonomy" id="1936118"/>
    <lineage>
        <taxon>Bacteria</taxon>
        <taxon>Bacillati</taxon>
        <taxon>Bacillota</taxon>
        <taxon>Bacilli</taxon>
        <taxon>Bacillales</taxon>
        <taxon>Paenibacillaceae</taxon>
        <taxon>Paenibacillus</taxon>
    </lineage>
</organism>
<proteinExistence type="predicted"/>
<evidence type="ECO:0000256" key="1">
    <source>
        <dbReference type="SAM" id="SignalP"/>
    </source>
</evidence>
<dbReference type="Proteomes" id="UP001589747">
    <property type="component" value="Unassembled WGS sequence"/>
</dbReference>
<name>A0ABV5KQ63_9BACL</name>
<reference evidence="2 3" key="1">
    <citation type="submission" date="2024-09" db="EMBL/GenBank/DDBJ databases">
        <authorList>
            <person name="Sun Q."/>
            <person name="Mori K."/>
        </authorList>
    </citation>
    <scope>NUCLEOTIDE SEQUENCE [LARGE SCALE GENOMIC DNA]</scope>
    <source>
        <strain evidence="2 3">TISTR 2452</strain>
    </source>
</reference>
<protein>
    <submittedName>
        <fullName evidence="2">Uncharacterized protein</fullName>
    </submittedName>
</protein>
<sequence>MKNFLVLAVLAVLSSLVLSSSPDAVYAALITEPINSKLEQAQGSFSYQLVSGTETVRVQVANYGNEKMNYQLLDPRGYIWSSGQIDPGKTYRSTYDWFPSLSGTWIIKVDTSEGNPINADIRVKTGVL</sequence>
<evidence type="ECO:0000313" key="2">
    <source>
        <dbReference type="EMBL" id="MFB9326358.1"/>
    </source>
</evidence>
<keyword evidence="3" id="KW-1185">Reference proteome</keyword>